<proteinExistence type="predicted"/>
<dbReference type="Proteomes" id="UP001234178">
    <property type="component" value="Unassembled WGS sequence"/>
</dbReference>
<gene>
    <name evidence="1" type="ORF">OUZ56_002320</name>
</gene>
<name>A0ABR0A5A6_9CRUS</name>
<accession>A0ABR0A5A6</accession>
<keyword evidence="2" id="KW-1185">Reference proteome</keyword>
<evidence type="ECO:0000313" key="2">
    <source>
        <dbReference type="Proteomes" id="UP001234178"/>
    </source>
</evidence>
<comment type="caution">
    <text evidence="1">The sequence shown here is derived from an EMBL/GenBank/DDBJ whole genome shotgun (WGS) entry which is preliminary data.</text>
</comment>
<protein>
    <submittedName>
        <fullName evidence="1">Uncharacterized protein</fullName>
    </submittedName>
</protein>
<evidence type="ECO:0000313" key="1">
    <source>
        <dbReference type="EMBL" id="KAK4020330.1"/>
    </source>
</evidence>
<organism evidence="1 2">
    <name type="scientific">Daphnia magna</name>
    <dbReference type="NCBI Taxonomy" id="35525"/>
    <lineage>
        <taxon>Eukaryota</taxon>
        <taxon>Metazoa</taxon>
        <taxon>Ecdysozoa</taxon>
        <taxon>Arthropoda</taxon>
        <taxon>Crustacea</taxon>
        <taxon>Branchiopoda</taxon>
        <taxon>Diplostraca</taxon>
        <taxon>Cladocera</taxon>
        <taxon>Anomopoda</taxon>
        <taxon>Daphniidae</taxon>
        <taxon>Daphnia</taxon>
    </lineage>
</organism>
<reference evidence="1 2" key="1">
    <citation type="journal article" date="2023" name="Nucleic Acids Res.">
        <title>The hologenome of Daphnia magna reveals possible DNA methylation and microbiome-mediated evolution of the host genome.</title>
        <authorList>
            <person name="Chaturvedi A."/>
            <person name="Li X."/>
            <person name="Dhandapani V."/>
            <person name="Marshall H."/>
            <person name="Kissane S."/>
            <person name="Cuenca-Cambronero M."/>
            <person name="Asole G."/>
            <person name="Calvet F."/>
            <person name="Ruiz-Romero M."/>
            <person name="Marangio P."/>
            <person name="Guigo R."/>
            <person name="Rago D."/>
            <person name="Mirbahai L."/>
            <person name="Eastwood N."/>
            <person name="Colbourne J.K."/>
            <person name="Zhou J."/>
            <person name="Mallon E."/>
            <person name="Orsini L."/>
        </authorList>
    </citation>
    <scope>NUCLEOTIDE SEQUENCE [LARGE SCALE GENOMIC DNA]</scope>
    <source>
        <strain evidence="1">LRV0_1</strain>
    </source>
</reference>
<sequence>MIKQETIHCDGSIKKKDTKLFERRLAISTIKYDDRIAIPSDQQGHLRALQTAKIHLSIKLELNNASRSLFDPVK</sequence>
<dbReference type="EMBL" id="JAOYFB010000036">
    <property type="protein sequence ID" value="KAK4020330.1"/>
    <property type="molecule type" value="Genomic_DNA"/>
</dbReference>